<dbReference type="SUPFAM" id="SSF51905">
    <property type="entry name" value="FAD/NAD(P)-binding domain"/>
    <property type="match status" value="1"/>
</dbReference>
<dbReference type="InterPro" id="IPR023753">
    <property type="entry name" value="FAD/NAD-binding_dom"/>
</dbReference>
<dbReference type="PROSITE" id="PS00076">
    <property type="entry name" value="PYRIDINE_REDOX_1"/>
    <property type="match status" value="1"/>
</dbReference>
<keyword evidence="9" id="KW-1015">Disulfide bond</keyword>
<dbReference type="InterPro" id="IPR012999">
    <property type="entry name" value="Pyr_OxRdtase_I_AS"/>
</dbReference>
<protein>
    <recommendedName>
        <fullName evidence="4">Dihydrolipoyl dehydrogenase</fullName>
    </recommendedName>
    <alternativeName>
        <fullName evidence="11">Dihydrolipoamide dehydrogenase</fullName>
    </alternativeName>
</protein>
<keyword evidence="6" id="KW-0285">Flavoprotein</keyword>
<feature type="domain" description="FAD/NAD(P)-binding" evidence="12">
    <location>
        <begin position="5"/>
        <end position="125"/>
    </location>
</feature>
<name>A0A6F8TD71_ACIBA</name>
<evidence type="ECO:0000313" key="13">
    <source>
        <dbReference type="EMBL" id="BCA98392.1"/>
    </source>
</evidence>
<proteinExistence type="inferred from homology"/>
<evidence type="ECO:0000256" key="3">
    <source>
        <dbReference type="ARBA" id="ARBA00007532"/>
    </source>
</evidence>
<dbReference type="PANTHER" id="PTHR22912">
    <property type="entry name" value="DISULFIDE OXIDOREDUCTASE"/>
    <property type="match status" value="1"/>
</dbReference>
<evidence type="ECO:0000256" key="10">
    <source>
        <dbReference type="ARBA" id="ARBA00023284"/>
    </source>
</evidence>
<evidence type="ECO:0000256" key="11">
    <source>
        <dbReference type="ARBA" id="ARBA00031281"/>
    </source>
</evidence>
<gene>
    <name evidence="13" type="ORF">ATCC19606_07280</name>
</gene>
<evidence type="ECO:0000256" key="8">
    <source>
        <dbReference type="ARBA" id="ARBA00023002"/>
    </source>
</evidence>
<evidence type="ECO:0000256" key="5">
    <source>
        <dbReference type="ARBA" id="ARBA00022490"/>
    </source>
</evidence>
<keyword evidence="10" id="KW-0676">Redox-active center</keyword>
<evidence type="ECO:0000256" key="4">
    <source>
        <dbReference type="ARBA" id="ARBA00016961"/>
    </source>
</evidence>
<dbReference type="AlphaFoldDB" id="A0A6F8TD71"/>
<keyword evidence="5" id="KW-0963">Cytoplasm</keyword>
<comment type="similarity">
    <text evidence="3">Belongs to the class-I pyridine nucleotide-disulfide oxidoreductase family.</text>
</comment>
<evidence type="ECO:0000256" key="6">
    <source>
        <dbReference type="ARBA" id="ARBA00022630"/>
    </source>
</evidence>
<sequence>MSQQFDLVVIGGGPGGYEAAIRAAQLGFKVACIEKRIHNGKPSLGGTCLNVGCIPSKALLDSSHRYEDTVHHLADHGITTGEVNFDLAKLLARKDKIVDQLTGGIDQLLKGNGIEWLKGTGKLLAGKKLSLFHMKVKLKF</sequence>
<dbReference type="Pfam" id="PF07992">
    <property type="entry name" value="Pyr_redox_2"/>
    <property type="match status" value="1"/>
</dbReference>
<dbReference type="GO" id="GO:0050660">
    <property type="term" value="F:flavin adenine dinucleotide binding"/>
    <property type="evidence" value="ECO:0007669"/>
    <property type="project" value="TreeGrafter"/>
</dbReference>
<dbReference type="InterPro" id="IPR050151">
    <property type="entry name" value="Class-I_Pyr_Nuc-Dis_Oxidored"/>
</dbReference>
<comment type="cofactor">
    <cofactor evidence="1">
        <name>FAD</name>
        <dbReference type="ChEBI" id="CHEBI:57692"/>
    </cofactor>
</comment>
<reference evidence="13" key="1">
    <citation type="submission" date="2020-03" db="EMBL/GenBank/DDBJ databases">
        <title>Complete genome sequence of Acinetobacter baumannii ATCC19606T, which is a model strain for tolerization of antimicrobial agents.</title>
        <authorList>
            <person name="Tsubouchi T."/>
            <person name="Suzuki M."/>
            <person name="Niki M."/>
            <person name="Oinuma K."/>
            <person name="Niki M."/>
            <person name="Shibayama K."/>
            <person name="Kakeya H."/>
            <person name="Kaneko Y."/>
        </authorList>
    </citation>
    <scope>NUCLEOTIDE SEQUENCE</scope>
    <source>
        <strain evidence="13">ATCC19606</strain>
    </source>
</reference>
<organism evidence="13">
    <name type="scientific">Acinetobacter baumannii</name>
    <dbReference type="NCBI Taxonomy" id="470"/>
    <lineage>
        <taxon>Bacteria</taxon>
        <taxon>Pseudomonadati</taxon>
        <taxon>Pseudomonadota</taxon>
        <taxon>Gammaproteobacteria</taxon>
        <taxon>Moraxellales</taxon>
        <taxon>Moraxellaceae</taxon>
        <taxon>Acinetobacter</taxon>
        <taxon>Acinetobacter calcoaceticus/baumannii complex</taxon>
    </lineage>
</organism>
<dbReference type="PANTHER" id="PTHR22912:SF224">
    <property type="entry name" value="DIHYDROLIPOYL DEHYDROGENASE"/>
    <property type="match status" value="1"/>
</dbReference>
<evidence type="ECO:0000256" key="1">
    <source>
        <dbReference type="ARBA" id="ARBA00001974"/>
    </source>
</evidence>
<evidence type="ECO:0000256" key="7">
    <source>
        <dbReference type="ARBA" id="ARBA00022827"/>
    </source>
</evidence>
<dbReference type="PRINTS" id="PR00411">
    <property type="entry name" value="PNDRDTASEI"/>
</dbReference>
<evidence type="ECO:0000259" key="12">
    <source>
        <dbReference type="Pfam" id="PF07992"/>
    </source>
</evidence>
<dbReference type="GO" id="GO:0006103">
    <property type="term" value="P:2-oxoglutarate metabolic process"/>
    <property type="evidence" value="ECO:0007669"/>
    <property type="project" value="TreeGrafter"/>
</dbReference>
<dbReference type="EMBL" id="AP022836">
    <property type="protein sequence ID" value="BCA98392.1"/>
    <property type="molecule type" value="Genomic_DNA"/>
</dbReference>
<dbReference type="GO" id="GO:0005737">
    <property type="term" value="C:cytoplasm"/>
    <property type="evidence" value="ECO:0007669"/>
    <property type="project" value="UniProtKB-SubCell"/>
</dbReference>
<dbReference type="InterPro" id="IPR036188">
    <property type="entry name" value="FAD/NAD-bd_sf"/>
</dbReference>
<dbReference type="Gene3D" id="3.50.50.60">
    <property type="entry name" value="FAD/NAD(P)-binding domain"/>
    <property type="match status" value="1"/>
</dbReference>
<comment type="subcellular location">
    <subcellularLocation>
        <location evidence="2">Cytoplasm</location>
    </subcellularLocation>
</comment>
<evidence type="ECO:0000256" key="9">
    <source>
        <dbReference type="ARBA" id="ARBA00023157"/>
    </source>
</evidence>
<accession>A0A6F8TD71</accession>
<keyword evidence="8" id="KW-0560">Oxidoreductase</keyword>
<evidence type="ECO:0000256" key="2">
    <source>
        <dbReference type="ARBA" id="ARBA00004496"/>
    </source>
</evidence>
<dbReference type="GO" id="GO:0004148">
    <property type="term" value="F:dihydrolipoyl dehydrogenase (NADH) activity"/>
    <property type="evidence" value="ECO:0007669"/>
    <property type="project" value="TreeGrafter"/>
</dbReference>
<keyword evidence="7" id="KW-0274">FAD</keyword>